<keyword evidence="2" id="KW-0489">Methyltransferase</keyword>
<keyword evidence="2" id="KW-0808">Transferase</keyword>
<evidence type="ECO:0000313" key="2">
    <source>
        <dbReference type="EMBL" id="MEE2525890.1"/>
    </source>
</evidence>
<dbReference type="InterPro" id="IPR052514">
    <property type="entry name" value="SAM-dependent_MTase"/>
</dbReference>
<protein>
    <submittedName>
        <fullName evidence="2">FkbM family methyltransferase</fullName>
    </submittedName>
</protein>
<gene>
    <name evidence="2" type="ORF">V0U79_05895</name>
</gene>
<dbReference type="Pfam" id="PF05050">
    <property type="entry name" value="Methyltransf_21"/>
    <property type="match status" value="1"/>
</dbReference>
<reference evidence="2 3" key="1">
    <citation type="submission" date="2024-01" db="EMBL/GenBank/DDBJ databases">
        <title>Hyphobacterium bacterium isolated from marine sediment.</title>
        <authorList>
            <person name="Zhao S."/>
        </authorList>
    </citation>
    <scope>NUCLEOTIDE SEQUENCE [LARGE SCALE GENOMIC DNA]</scope>
    <source>
        <strain evidence="3">HN65</strain>
    </source>
</reference>
<sequence length="258" mass="29084">MAWRIRTDRLPMRFPSRYQCLSILIELGLPAETIIDVGVHEETPDLIELFPAKKHVLIEPEVAHADAIARNYCNIDYVLHQVAASSLDRSAHLTSERNDSAESVTHSHICTGGDGVIIDCRTLDSLLAEYAAEAPFLLKIDTDGHEPDVLKGARHTLSSCAVVVIEIAPQALADISTALDDAGLQLFDIVDLCYYHDTLTQFDGVFINRTLFNNDGLFPWDHQSFRWSDWKALMSGSDRRRHLWRRLRGRVRRPANQG</sequence>
<keyword evidence="3" id="KW-1185">Reference proteome</keyword>
<comment type="caution">
    <text evidence="2">The sequence shown here is derived from an EMBL/GenBank/DDBJ whole genome shotgun (WGS) entry which is preliminary data.</text>
</comment>
<dbReference type="SUPFAM" id="SSF53335">
    <property type="entry name" value="S-adenosyl-L-methionine-dependent methyltransferases"/>
    <property type="match status" value="1"/>
</dbReference>
<dbReference type="EMBL" id="JAZDRP010000003">
    <property type="protein sequence ID" value="MEE2525890.1"/>
    <property type="molecule type" value="Genomic_DNA"/>
</dbReference>
<dbReference type="GO" id="GO:0008168">
    <property type="term" value="F:methyltransferase activity"/>
    <property type="evidence" value="ECO:0007669"/>
    <property type="project" value="UniProtKB-KW"/>
</dbReference>
<dbReference type="PANTHER" id="PTHR34203:SF15">
    <property type="entry name" value="SLL1173 PROTEIN"/>
    <property type="match status" value="1"/>
</dbReference>
<dbReference type="InterPro" id="IPR006342">
    <property type="entry name" value="FkbM_mtfrase"/>
</dbReference>
<proteinExistence type="predicted"/>
<accession>A0ABU7LPQ2</accession>
<dbReference type="NCBIfam" id="TIGR01444">
    <property type="entry name" value="fkbM_fam"/>
    <property type="match status" value="1"/>
</dbReference>
<evidence type="ECO:0000313" key="3">
    <source>
        <dbReference type="Proteomes" id="UP001354971"/>
    </source>
</evidence>
<feature type="domain" description="Methyltransferase FkbM" evidence="1">
    <location>
        <begin position="49"/>
        <end position="170"/>
    </location>
</feature>
<dbReference type="InterPro" id="IPR029063">
    <property type="entry name" value="SAM-dependent_MTases_sf"/>
</dbReference>
<organism evidence="2 3">
    <name type="scientific">Hyphobacterium lacteum</name>
    <dbReference type="NCBI Taxonomy" id="3116575"/>
    <lineage>
        <taxon>Bacteria</taxon>
        <taxon>Pseudomonadati</taxon>
        <taxon>Pseudomonadota</taxon>
        <taxon>Alphaproteobacteria</taxon>
        <taxon>Maricaulales</taxon>
        <taxon>Maricaulaceae</taxon>
        <taxon>Hyphobacterium</taxon>
    </lineage>
</organism>
<dbReference type="Proteomes" id="UP001354971">
    <property type="component" value="Unassembled WGS sequence"/>
</dbReference>
<dbReference type="PANTHER" id="PTHR34203">
    <property type="entry name" value="METHYLTRANSFERASE, FKBM FAMILY PROTEIN"/>
    <property type="match status" value="1"/>
</dbReference>
<dbReference type="Gene3D" id="3.40.50.150">
    <property type="entry name" value="Vaccinia Virus protein VP39"/>
    <property type="match status" value="1"/>
</dbReference>
<dbReference type="RefSeq" id="WP_330198549.1">
    <property type="nucleotide sequence ID" value="NZ_JAZDRP010000003.1"/>
</dbReference>
<evidence type="ECO:0000259" key="1">
    <source>
        <dbReference type="Pfam" id="PF05050"/>
    </source>
</evidence>
<name>A0ABU7LPQ2_9PROT</name>
<dbReference type="GO" id="GO:0032259">
    <property type="term" value="P:methylation"/>
    <property type="evidence" value="ECO:0007669"/>
    <property type="project" value="UniProtKB-KW"/>
</dbReference>